<evidence type="ECO:0000313" key="3">
    <source>
        <dbReference type="Proteomes" id="UP000287352"/>
    </source>
</evidence>
<gene>
    <name evidence="2" type="ORF">KTT_29460</name>
</gene>
<feature type="transmembrane region" description="Helical" evidence="1">
    <location>
        <begin position="82"/>
        <end position="104"/>
    </location>
</feature>
<dbReference type="RefSeq" id="WP_126580648.1">
    <property type="nucleotide sequence ID" value="NZ_BIFR01000001.1"/>
</dbReference>
<keyword evidence="3" id="KW-1185">Reference proteome</keyword>
<feature type="transmembrane region" description="Helical" evidence="1">
    <location>
        <begin position="48"/>
        <end position="70"/>
    </location>
</feature>
<keyword evidence="1" id="KW-0472">Membrane</keyword>
<dbReference type="EMBL" id="BIFR01000001">
    <property type="protein sequence ID" value="GCE13087.1"/>
    <property type="molecule type" value="Genomic_DNA"/>
</dbReference>
<evidence type="ECO:0000313" key="2">
    <source>
        <dbReference type="EMBL" id="GCE13087.1"/>
    </source>
</evidence>
<keyword evidence="1" id="KW-1133">Transmembrane helix</keyword>
<organism evidence="2 3">
    <name type="scientific">Tengunoibacter tsumagoiensis</name>
    <dbReference type="NCBI Taxonomy" id="2014871"/>
    <lineage>
        <taxon>Bacteria</taxon>
        <taxon>Bacillati</taxon>
        <taxon>Chloroflexota</taxon>
        <taxon>Ktedonobacteria</taxon>
        <taxon>Ktedonobacterales</taxon>
        <taxon>Dictyobacteraceae</taxon>
        <taxon>Tengunoibacter</taxon>
    </lineage>
</organism>
<reference evidence="3" key="1">
    <citation type="submission" date="2018-12" db="EMBL/GenBank/DDBJ databases">
        <title>Tengunoibacter tsumagoiensis gen. nov., sp. nov., Dictyobacter kobayashii sp. nov., D. alpinus sp. nov., and D. joshuensis sp. nov. and description of Dictyobacteraceae fam. nov. within the order Ktedonobacterales isolated from Tengu-no-mugimeshi.</title>
        <authorList>
            <person name="Wang C.M."/>
            <person name="Zheng Y."/>
            <person name="Sakai Y."/>
            <person name="Toyoda A."/>
            <person name="Minakuchi Y."/>
            <person name="Abe K."/>
            <person name="Yokota A."/>
            <person name="Yabe S."/>
        </authorList>
    </citation>
    <scope>NUCLEOTIDE SEQUENCE [LARGE SCALE GENOMIC DNA]</scope>
    <source>
        <strain evidence="3">Uno3</strain>
    </source>
</reference>
<name>A0A402A1Q8_9CHLR</name>
<proteinExistence type="predicted"/>
<keyword evidence="1" id="KW-0812">Transmembrane</keyword>
<protein>
    <submittedName>
        <fullName evidence="2">Uncharacterized protein</fullName>
    </submittedName>
</protein>
<evidence type="ECO:0000256" key="1">
    <source>
        <dbReference type="SAM" id="Phobius"/>
    </source>
</evidence>
<comment type="caution">
    <text evidence="2">The sequence shown here is derived from an EMBL/GenBank/DDBJ whole genome shotgun (WGS) entry which is preliminary data.</text>
</comment>
<dbReference type="AlphaFoldDB" id="A0A402A1Q8"/>
<dbReference type="Proteomes" id="UP000287352">
    <property type="component" value="Unassembled WGS sequence"/>
</dbReference>
<sequence>MSSQMHDEGFSSEAYYKGEPINGRSQYEFQGRGQKLLFDKMLTVNQKLALSLISTLLFMLFSLALFWLLLTSESAYSYGPVQLFLFLALILSFIVVIVVNINFYRRK</sequence>
<accession>A0A402A1Q8</accession>